<name>A0A1C6SY75_9ACTN</name>
<reference evidence="2" key="1">
    <citation type="submission" date="2016-06" db="EMBL/GenBank/DDBJ databases">
        <authorList>
            <person name="Varghese N."/>
            <person name="Submissions Spin"/>
        </authorList>
    </citation>
    <scope>NUCLEOTIDE SEQUENCE [LARGE SCALE GENOMIC DNA]</scope>
    <source>
        <strain evidence="2">DSM 43817</strain>
    </source>
</reference>
<sequence length="151" mass="15348">MDQSLTAEEKLTLKTGAFGAVFLVSNADPGLLALVRESLAASGVIAGTSGVVRDALTSGPLPRLPLGSTAQVELAALAALGRAMAILREKAPGEVVAYRSVVLTAADRVARAHRGVDPAEEVAIGRIRAVLDGVEQVAPSGAEQLTPGEAE</sequence>
<gene>
    <name evidence="1" type="ORF">GA0074692_3798</name>
</gene>
<dbReference type="STRING" id="145854.GA0074692_3798"/>
<dbReference type="EMBL" id="FMHW01000002">
    <property type="protein sequence ID" value="SCL34309.1"/>
    <property type="molecule type" value="Genomic_DNA"/>
</dbReference>
<evidence type="ECO:0000313" key="2">
    <source>
        <dbReference type="Proteomes" id="UP000198959"/>
    </source>
</evidence>
<evidence type="ECO:0000313" key="1">
    <source>
        <dbReference type="EMBL" id="SCL34309.1"/>
    </source>
</evidence>
<organism evidence="1 2">
    <name type="scientific">Micromonospora pallida</name>
    <dbReference type="NCBI Taxonomy" id="145854"/>
    <lineage>
        <taxon>Bacteria</taxon>
        <taxon>Bacillati</taxon>
        <taxon>Actinomycetota</taxon>
        <taxon>Actinomycetes</taxon>
        <taxon>Micromonosporales</taxon>
        <taxon>Micromonosporaceae</taxon>
        <taxon>Micromonospora</taxon>
    </lineage>
</organism>
<dbReference type="Proteomes" id="UP000198959">
    <property type="component" value="Unassembled WGS sequence"/>
</dbReference>
<accession>A0A1C6SY75</accession>
<keyword evidence="2" id="KW-1185">Reference proteome</keyword>
<protein>
    <submittedName>
        <fullName evidence="1">Uncharacterized protein</fullName>
    </submittedName>
</protein>
<dbReference type="AlphaFoldDB" id="A0A1C6SY75"/>
<proteinExistence type="predicted"/>
<dbReference type="RefSeq" id="WP_425413343.1">
    <property type="nucleotide sequence ID" value="NZ_FMHW01000002.1"/>
</dbReference>